<dbReference type="Proteomes" id="UP000680865">
    <property type="component" value="Unassembled WGS sequence"/>
</dbReference>
<organism evidence="2 3">
    <name type="scientific">Winogradskya consettensis</name>
    <dbReference type="NCBI Taxonomy" id="113560"/>
    <lineage>
        <taxon>Bacteria</taxon>
        <taxon>Bacillati</taxon>
        <taxon>Actinomycetota</taxon>
        <taxon>Actinomycetes</taxon>
        <taxon>Micromonosporales</taxon>
        <taxon>Micromonosporaceae</taxon>
        <taxon>Winogradskya</taxon>
    </lineage>
</organism>
<dbReference type="PANTHER" id="PTHR11786">
    <property type="entry name" value="N-HYDROXYARYLAMINE O-ACETYLTRANSFERASE"/>
    <property type="match status" value="1"/>
</dbReference>
<comment type="caution">
    <text evidence="2">The sequence shown here is derived from an EMBL/GenBank/DDBJ whole genome shotgun (WGS) entry which is preliminary data.</text>
</comment>
<keyword evidence="3" id="KW-1185">Reference proteome</keyword>
<dbReference type="InterPro" id="IPR001447">
    <property type="entry name" value="Arylamine_N-AcTrfase"/>
</dbReference>
<sequence>MTPIDVAAYLDRLGLPALPPTAENLAALHAAHVEQIPFETLDQLPGVDPADAVRRIIGTGRGGVCYHLNGALALLLEALGYDVSLHPAGVQSRFAPLPQGANGTHNVILVRHLPTATNPQGRWLLDAGSGEGFHRPLPLVEGEYEQNGFRYGLRRTPGGWRLDYDRRESCRGLDFTERPGSPEEFALPYQEQAGTHMAIFFEYGWVKRHHAHGYDELIGCQLSHVTVDGRTSVTITSEQQWYSALAGVFGVRMPDLDPVDRTALWERVRLAWHARDFATAIRPQHAEAVR</sequence>
<dbReference type="InterPro" id="IPR038765">
    <property type="entry name" value="Papain-like_cys_pep_sf"/>
</dbReference>
<dbReference type="RefSeq" id="WP_212996065.1">
    <property type="nucleotide sequence ID" value="NZ_BAAATW010000004.1"/>
</dbReference>
<name>A0A919VM39_9ACTN</name>
<gene>
    <name evidence="2" type="primary">nat</name>
    <name evidence="2" type="ORF">Aco04nite_10680</name>
</gene>
<dbReference type="Gene3D" id="3.30.2140.20">
    <property type="match status" value="1"/>
</dbReference>
<accession>A0A919VM39</accession>
<dbReference type="Pfam" id="PF00797">
    <property type="entry name" value="Acetyltransf_2"/>
    <property type="match status" value="1"/>
</dbReference>
<evidence type="ECO:0000313" key="3">
    <source>
        <dbReference type="Proteomes" id="UP000680865"/>
    </source>
</evidence>
<dbReference type="SUPFAM" id="SSF54001">
    <property type="entry name" value="Cysteine proteinases"/>
    <property type="match status" value="1"/>
</dbReference>
<evidence type="ECO:0000313" key="2">
    <source>
        <dbReference type="EMBL" id="GIM68432.1"/>
    </source>
</evidence>
<dbReference type="PANTHER" id="PTHR11786:SF0">
    <property type="entry name" value="ARYLAMINE N-ACETYLTRANSFERASE 4-RELATED"/>
    <property type="match status" value="1"/>
</dbReference>
<comment type="similarity">
    <text evidence="1">Belongs to the arylamine N-acetyltransferase family.</text>
</comment>
<dbReference type="GO" id="GO:0016407">
    <property type="term" value="F:acetyltransferase activity"/>
    <property type="evidence" value="ECO:0007669"/>
    <property type="project" value="InterPro"/>
</dbReference>
<protein>
    <submittedName>
        <fullName evidence="2">Arylamine N-acetyltransferase</fullName>
    </submittedName>
</protein>
<dbReference type="AlphaFoldDB" id="A0A919VM39"/>
<evidence type="ECO:0000256" key="1">
    <source>
        <dbReference type="ARBA" id="ARBA00006547"/>
    </source>
</evidence>
<proteinExistence type="inferred from homology"/>
<dbReference type="EMBL" id="BOQP01000005">
    <property type="protein sequence ID" value="GIM68432.1"/>
    <property type="molecule type" value="Genomic_DNA"/>
</dbReference>
<reference evidence="2" key="1">
    <citation type="submission" date="2021-03" db="EMBL/GenBank/DDBJ databases">
        <title>Whole genome shotgun sequence of Actinoplanes consettensis NBRC 14913.</title>
        <authorList>
            <person name="Komaki H."/>
            <person name="Tamura T."/>
        </authorList>
    </citation>
    <scope>NUCLEOTIDE SEQUENCE</scope>
    <source>
        <strain evidence="2">NBRC 14913</strain>
    </source>
</reference>
<dbReference type="InterPro" id="IPR053710">
    <property type="entry name" value="Arylamine_NAT_domain_sf"/>
</dbReference>